<reference evidence="1" key="1">
    <citation type="journal article" date="2015" name="ISME J.">
        <title>Draft Genome Sequence of Streptomyces incarnatus NRRL8089, which Produces the Nucleoside Antibiotic Sinefungin.</title>
        <authorList>
            <person name="Oshima K."/>
            <person name="Hattori M."/>
            <person name="Shimizu H."/>
            <person name="Fukuda K."/>
            <person name="Nemoto M."/>
            <person name="Inagaki K."/>
            <person name="Tamura T."/>
        </authorList>
    </citation>
    <scope>NUCLEOTIDE SEQUENCE</scope>
    <source>
        <strain evidence="1">FACHB-1375</strain>
    </source>
</reference>
<comment type="caution">
    <text evidence="1">The sequence shown here is derived from an EMBL/GenBank/DDBJ whole genome shotgun (WGS) entry which is preliminary data.</text>
</comment>
<protein>
    <submittedName>
        <fullName evidence="1">Uncharacterized protein</fullName>
    </submittedName>
</protein>
<keyword evidence="2" id="KW-1185">Reference proteome</keyword>
<reference evidence="1" key="2">
    <citation type="submission" date="2020-08" db="EMBL/GenBank/DDBJ databases">
        <authorList>
            <person name="Chen M."/>
            <person name="Teng W."/>
            <person name="Zhao L."/>
            <person name="Hu C."/>
            <person name="Zhou Y."/>
            <person name="Han B."/>
            <person name="Song L."/>
            <person name="Shu W."/>
        </authorList>
    </citation>
    <scope>NUCLEOTIDE SEQUENCE</scope>
    <source>
        <strain evidence="1">FACHB-1375</strain>
    </source>
</reference>
<dbReference type="AlphaFoldDB" id="A0A926VKS1"/>
<accession>A0A926VKS1</accession>
<gene>
    <name evidence="1" type="ORF">H6G03_32550</name>
</gene>
<evidence type="ECO:0000313" key="1">
    <source>
        <dbReference type="EMBL" id="MBD2185740.1"/>
    </source>
</evidence>
<dbReference type="EMBL" id="JACJPW010000139">
    <property type="protein sequence ID" value="MBD2185740.1"/>
    <property type="molecule type" value="Genomic_DNA"/>
</dbReference>
<organism evidence="1 2">
    <name type="scientific">Aerosakkonema funiforme FACHB-1375</name>
    <dbReference type="NCBI Taxonomy" id="2949571"/>
    <lineage>
        <taxon>Bacteria</taxon>
        <taxon>Bacillati</taxon>
        <taxon>Cyanobacteriota</taxon>
        <taxon>Cyanophyceae</taxon>
        <taxon>Oscillatoriophycideae</taxon>
        <taxon>Aerosakkonematales</taxon>
        <taxon>Aerosakkonemataceae</taxon>
        <taxon>Aerosakkonema</taxon>
    </lineage>
</organism>
<name>A0A926VKS1_9CYAN</name>
<sequence>MNKISEKFADTIGKDMYVSARCLHLPTPQEGHTYICPEKYLKLTGDRRDRIASW</sequence>
<proteinExistence type="predicted"/>
<dbReference type="Proteomes" id="UP000641646">
    <property type="component" value="Unassembled WGS sequence"/>
</dbReference>
<dbReference type="RefSeq" id="WP_190474336.1">
    <property type="nucleotide sequence ID" value="NZ_JACJPW010000139.1"/>
</dbReference>
<evidence type="ECO:0000313" key="2">
    <source>
        <dbReference type="Proteomes" id="UP000641646"/>
    </source>
</evidence>